<reference evidence="3 4" key="1">
    <citation type="submission" date="2007-01" db="EMBL/GenBank/DDBJ databases">
        <title>Annotation of the draft genome assembly of Thermosinus carboxydivorans Nor1.</title>
        <authorList>
            <consortium name="US DOE Joint Genome Institute (JGI-ORNL)"/>
            <person name="Larimer F."/>
            <person name="Land M."/>
            <person name="Hauser L."/>
        </authorList>
    </citation>
    <scope>NUCLEOTIDE SEQUENCE [LARGE SCALE GENOMIC DNA]</scope>
    <source>
        <strain evidence="3 4">Nor1</strain>
    </source>
</reference>
<dbReference type="Proteomes" id="UP000005139">
    <property type="component" value="Unassembled WGS sequence"/>
</dbReference>
<dbReference type="PANTHER" id="PTHR21666:SF270">
    <property type="entry name" value="MUREIN HYDROLASE ACTIVATOR ENVC"/>
    <property type="match status" value="1"/>
</dbReference>
<keyword evidence="4" id="KW-1185">Reference proteome</keyword>
<dbReference type="InterPro" id="IPR016047">
    <property type="entry name" value="M23ase_b-sheet_dom"/>
</dbReference>
<dbReference type="eggNOG" id="COG0739">
    <property type="taxonomic scope" value="Bacteria"/>
</dbReference>
<evidence type="ECO:0000256" key="1">
    <source>
        <dbReference type="SAM" id="MobiDB-lite"/>
    </source>
</evidence>
<sequence precursor="true">MGKSSCYLHFLRHNVDRLMRQTAVMARQTAVAAGLLAVAGVLIIVVVTGLRASLPATPLPGPARAAPDAKQPHAPPAPAAANTALTGAEPASPVKTREQPAGQLEVKPATKSATKPQELPKVQPGPARWPVVGQVTREFGWYEDPLFKDWRYHTGIDVTARVGQTVTAVWDGVVADVYTDRHTGLTVRITTGDYTVDYSSLTTAAVAAGDYIRAGAPVGTVGAAAAENYPHLHLSIKKGEKYCDPLTVLPAMAR</sequence>
<evidence type="ECO:0000313" key="4">
    <source>
        <dbReference type="Proteomes" id="UP000005139"/>
    </source>
</evidence>
<dbReference type="GO" id="GO:0004222">
    <property type="term" value="F:metalloendopeptidase activity"/>
    <property type="evidence" value="ECO:0007669"/>
    <property type="project" value="TreeGrafter"/>
</dbReference>
<feature type="compositionally biased region" description="Low complexity" evidence="1">
    <location>
        <begin position="79"/>
        <end position="91"/>
    </location>
</feature>
<dbReference type="PANTHER" id="PTHR21666">
    <property type="entry name" value="PEPTIDASE-RELATED"/>
    <property type="match status" value="1"/>
</dbReference>
<reference evidence="3 4" key="2">
    <citation type="submission" date="2007-01" db="EMBL/GenBank/DDBJ databases">
        <title>Sequencing of the draft genome and assembly of Thermosinus carboxydivorans Nor1.</title>
        <authorList>
            <consortium name="US DOE Joint Genome Institute (JGI-PGF)"/>
            <person name="Copeland A."/>
            <person name="Lucas S."/>
            <person name="Lapidus A."/>
            <person name="Barry K."/>
            <person name="Glavina del Rio T."/>
            <person name="Dalin E."/>
            <person name="Tice H."/>
            <person name="Bruce D."/>
            <person name="Pitluck S."/>
            <person name="Richardson P."/>
        </authorList>
    </citation>
    <scope>NUCLEOTIDE SEQUENCE [LARGE SCALE GENOMIC DNA]</scope>
    <source>
        <strain evidence="3 4">Nor1</strain>
    </source>
</reference>
<dbReference type="InterPro" id="IPR050570">
    <property type="entry name" value="Cell_wall_metabolism_enzyme"/>
</dbReference>
<dbReference type="OrthoDB" id="9801106at2"/>
<comment type="caution">
    <text evidence="3">The sequence shown here is derived from an EMBL/GenBank/DDBJ whole genome shotgun (WGS) entry which is preliminary data.</text>
</comment>
<dbReference type="InterPro" id="IPR011055">
    <property type="entry name" value="Dup_hybrid_motif"/>
</dbReference>
<dbReference type="Pfam" id="PF01551">
    <property type="entry name" value="Peptidase_M23"/>
    <property type="match status" value="1"/>
</dbReference>
<dbReference type="RefSeq" id="WP_007289598.1">
    <property type="nucleotide sequence ID" value="NZ_AAWL01000010.1"/>
</dbReference>
<dbReference type="EMBL" id="AAWL01000010">
    <property type="protein sequence ID" value="EAX47454.1"/>
    <property type="molecule type" value="Genomic_DNA"/>
</dbReference>
<proteinExistence type="predicted"/>
<organism evidence="3 4">
    <name type="scientific">Thermosinus carboxydivorans Nor1</name>
    <dbReference type="NCBI Taxonomy" id="401526"/>
    <lineage>
        <taxon>Bacteria</taxon>
        <taxon>Bacillati</taxon>
        <taxon>Bacillota</taxon>
        <taxon>Negativicutes</taxon>
        <taxon>Selenomonadales</taxon>
        <taxon>Sporomusaceae</taxon>
        <taxon>Thermosinus</taxon>
    </lineage>
</organism>
<dbReference type="Gene3D" id="2.70.70.10">
    <property type="entry name" value="Glucose Permease (Domain IIA)"/>
    <property type="match status" value="1"/>
</dbReference>
<evidence type="ECO:0000313" key="3">
    <source>
        <dbReference type="EMBL" id="EAX47454.1"/>
    </source>
</evidence>
<evidence type="ECO:0000259" key="2">
    <source>
        <dbReference type="Pfam" id="PF01551"/>
    </source>
</evidence>
<gene>
    <name evidence="3" type="ORF">TcarDRAFT_1472</name>
</gene>
<dbReference type="SUPFAM" id="SSF51261">
    <property type="entry name" value="Duplicated hybrid motif"/>
    <property type="match status" value="1"/>
</dbReference>
<protein>
    <submittedName>
        <fullName evidence="3">Peptidase M23B</fullName>
    </submittedName>
</protein>
<dbReference type="CDD" id="cd12797">
    <property type="entry name" value="M23_peptidase"/>
    <property type="match status" value="1"/>
</dbReference>
<dbReference type="AlphaFoldDB" id="A1HRD9"/>
<feature type="region of interest" description="Disordered" evidence="1">
    <location>
        <begin position="61"/>
        <end position="126"/>
    </location>
</feature>
<feature type="domain" description="M23ase beta-sheet core" evidence="2">
    <location>
        <begin position="152"/>
        <end position="245"/>
    </location>
</feature>
<name>A1HRD9_9FIRM</name>
<accession>A1HRD9</accession>